<gene>
    <name evidence="2" type="ORF">SAMN04487971_10198</name>
</gene>
<organism evidence="2 3">
    <name type="scientific">Paracoccus chinensis</name>
    <dbReference type="NCBI Taxonomy" id="525640"/>
    <lineage>
        <taxon>Bacteria</taxon>
        <taxon>Pseudomonadati</taxon>
        <taxon>Pseudomonadota</taxon>
        <taxon>Alphaproteobacteria</taxon>
        <taxon>Rhodobacterales</taxon>
        <taxon>Paracoccaceae</taxon>
        <taxon>Paracoccus</taxon>
    </lineage>
</organism>
<feature type="region of interest" description="Disordered" evidence="1">
    <location>
        <begin position="1"/>
        <end position="37"/>
    </location>
</feature>
<dbReference type="Pfam" id="PF13704">
    <property type="entry name" value="Glyco_tranf_2_4"/>
    <property type="match status" value="1"/>
</dbReference>
<dbReference type="Proteomes" id="UP000199555">
    <property type="component" value="Unassembled WGS sequence"/>
</dbReference>
<evidence type="ECO:0000313" key="2">
    <source>
        <dbReference type="EMBL" id="SDK46838.1"/>
    </source>
</evidence>
<evidence type="ECO:0000256" key="1">
    <source>
        <dbReference type="SAM" id="MobiDB-lite"/>
    </source>
</evidence>
<reference evidence="3" key="1">
    <citation type="submission" date="2016-10" db="EMBL/GenBank/DDBJ databases">
        <authorList>
            <person name="Varghese N."/>
            <person name="Submissions S."/>
        </authorList>
    </citation>
    <scope>NUCLEOTIDE SEQUENCE [LARGE SCALE GENOMIC DNA]</scope>
    <source>
        <strain evidence="3">CGMCC 1.7655</strain>
    </source>
</reference>
<evidence type="ECO:0008006" key="4">
    <source>
        <dbReference type="Google" id="ProtNLM"/>
    </source>
</evidence>
<proteinExistence type="predicted"/>
<dbReference type="AlphaFoldDB" id="A0A1G9C5A1"/>
<dbReference type="EMBL" id="FNGE01000001">
    <property type="protein sequence ID" value="SDK46838.1"/>
    <property type="molecule type" value="Genomic_DNA"/>
</dbReference>
<protein>
    <recommendedName>
        <fullName evidence="4">Glycosyl transferase family 2</fullName>
    </recommendedName>
</protein>
<accession>A0A1G9C5A1</accession>
<name>A0A1G9C5A1_9RHOB</name>
<keyword evidence="3" id="KW-1185">Reference proteome</keyword>
<sequence length="331" mass="37137">MNEASPLVRPDPADPQGLNEPSRPAAPPLPAAAEGQPAAPFRPVPLDAFLASPGDHLRRGPIAIILVEDMVEVAATLSHHIEAGFKKILALSPEPLSPADLPDDPKGRVLNLLFDARASGAHVRAVNAVIEAAPADTWLYYGYNAEFLFYPFSESRGVGEMLAFHAEERRRGMLTYVIDLYAPDLARHPDAVSMDEAMFDGTGYYALGRSDRSGGTRERQLDFFGGLRWRFEEHLPPDRRRIDRIALFRTEKGLRLLPDHRLSIEEYNTYSCPWHNNLTAAVASFRVAKALVRNPGSREQIRGFTWRNSEPFRWSSHQLMERGLMEPGQWF</sequence>
<dbReference type="STRING" id="525640.SAMN04487971_10198"/>
<evidence type="ECO:0000313" key="3">
    <source>
        <dbReference type="Proteomes" id="UP000199555"/>
    </source>
</evidence>